<dbReference type="RefSeq" id="WP_238749687.1">
    <property type="nucleotide sequence ID" value="NZ_CAKLPZ010000001.1"/>
</dbReference>
<gene>
    <name evidence="1" type="ORF">LEM8419_00807</name>
</gene>
<organism evidence="1 2">
    <name type="scientific">Neolewinella maritima</name>
    <dbReference type="NCBI Taxonomy" id="1383882"/>
    <lineage>
        <taxon>Bacteria</taxon>
        <taxon>Pseudomonadati</taxon>
        <taxon>Bacteroidota</taxon>
        <taxon>Saprospiria</taxon>
        <taxon>Saprospirales</taxon>
        <taxon>Lewinellaceae</taxon>
        <taxon>Neolewinella</taxon>
    </lineage>
</organism>
<reference evidence="1" key="1">
    <citation type="submission" date="2021-12" db="EMBL/GenBank/DDBJ databases">
        <authorList>
            <person name="Rodrigo-Torres L."/>
            <person name="Arahal R. D."/>
            <person name="Lucena T."/>
        </authorList>
    </citation>
    <scope>NUCLEOTIDE SEQUENCE</scope>
    <source>
        <strain evidence="1">CECT 8419</strain>
    </source>
</reference>
<dbReference type="Proteomes" id="UP000837803">
    <property type="component" value="Unassembled WGS sequence"/>
</dbReference>
<protein>
    <recommendedName>
        <fullName evidence="3">Transporter</fullName>
    </recommendedName>
</protein>
<comment type="caution">
    <text evidence="1">The sequence shown here is derived from an EMBL/GenBank/DDBJ whole genome shotgun (WGS) entry which is preliminary data.</text>
</comment>
<proteinExistence type="predicted"/>
<accession>A0ABN8F6B6</accession>
<evidence type="ECO:0000313" key="2">
    <source>
        <dbReference type="Proteomes" id="UP000837803"/>
    </source>
</evidence>
<dbReference type="EMBL" id="CAKLPZ010000001">
    <property type="protein sequence ID" value="CAH0999507.1"/>
    <property type="molecule type" value="Genomic_DNA"/>
</dbReference>
<evidence type="ECO:0000313" key="1">
    <source>
        <dbReference type="EMBL" id="CAH0999507.1"/>
    </source>
</evidence>
<evidence type="ECO:0008006" key="3">
    <source>
        <dbReference type="Google" id="ProtNLM"/>
    </source>
</evidence>
<name>A0ABN8F6B6_9BACT</name>
<keyword evidence="2" id="KW-1185">Reference proteome</keyword>
<dbReference type="InterPro" id="IPR025737">
    <property type="entry name" value="FApF"/>
</dbReference>
<sequence length="276" mass="29746">MRKLHGGGSLDQKRWTGIAILLCFSGLLAAQGPIGGFPVERGSITLAPAYSSERYGTYLGEGGVPEDRDITTVSYSMFLEAGLNDQTALVATLPYLQTNQDRGSLQDASVWIKYMNLERPAKRATHRVFTAIGLSFPVGDYATTGIAAIGQRATIFQGRLVYQYQFDSGFFLHAQSGVDVQFAPESRSTWPVLLRTGYGARYFYVEGWMEFVTALEGGSAVQTATAGSGSSWRRLGGTLYVPITPWLGAVGGGAYVLGGEYIGKSARLNLGLVIKL</sequence>
<dbReference type="Pfam" id="PF13557">
    <property type="entry name" value="Phenol_MetA_deg"/>
    <property type="match status" value="1"/>
</dbReference>